<feature type="region of interest" description="Disordered" evidence="1">
    <location>
        <begin position="31"/>
        <end position="73"/>
    </location>
</feature>
<gene>
    <name evidence="2" type="ORF">E2562_002083</name>
</gene>
<dbReference type="Proteomes" id="UP000479710">
    <property type="component" value="Unassembled WGS sequence"/>
</dbReference>
<dbReference type="EMBL" id="SPHZ02000003">
    <property type="protein sequence ID" value="KAF0922833.1"/>
    <property type="molecule type" value="Genomic_DNA"/>
</dbReference>
<proteinExistence type="predicted"/>
<accession>A0A6G1EFV6</accession>
<sequence>MAEGTHMVQGYRWCRALPWLKTLMELRELQKAEGAPTQTQIAEEPKSSESEGISAPDDAEKTTPPEYPTMPNLWQPLIMRKLQSIGDGRNE</sequence>
<comment type="caution">
    <text evidence="2">The sequence shown here is derived from an EMBL/GenBank/DDBJ whole genome shotgun (WGS) entry which is preliminary data.</text>
</comment>
<keyword evidence="3" id="KW-1185">Reference proteome</keyword>
<protein>
    <submittedName>
        <fullName evidence="2">Uncharacterized protein</fullName>
    </submittedName>
</protein>
<reference evidence="2 3" key="1">
    <citation type="submission" date="2019-11" db="EMBL/GenBank/DDBJ databases">
        <title>Whole genome sequence of Oryza granulata.</title>
        <authorList>
            <person name="Li W."/>
        </authorList>
    </citation>
    <scope>NUCLEOTIDE SEQUENCE [LARGE SCALE GENOMIC DNA]</scope>
    <source>
        <strain evidence="3">cv. Menghai</strain>
        <tissue evidence="2">Leaf</tissue>
    </source>
</reference>
<organism evidence="2 3">
    <name type="scientific">Oryza meyeriana var. granulata</name>
    <dbReference type="NCBI Taxonomy" id="110450"/>
    <lineage>
        <taxon>Eukaryota</taxon>
        <taxon>Viridiplantae</taxon>
        <taxon>Streptophyta</taxon>
        <taxon>Embryophyta</taxon>
        <taxon>Tracheophyta</taxon>
        <taxon>Spermatophyta</taxon>
        <taxon>Magnoliopsida</taxon>
        <taxon>Liliopsida</taxon>
        <taxon>Poales</taxon>
        <taxon>Poaceae</taxon>
        <taxon>BOP clade</taxon>
        <taxon>Oryzoideae</taxon>
        <taxon>Oryzeae</taxon>
        <taxon>Oryzinae</taxon>
        <taxon>Oryza</taxon>
        <taxon>Oryza meyeriana</taxon>
    </lineage>
</organism>
<evidence type="ECO:0000313" key="3">
    <source>
        <dbReference type="Proteomes" id="UP000479710"/>
    </source>
</evidence>
<name>A0A6G1EFV6_9ORYZ</name>
<dbReference type="AlphaFoldDB" id="A0A6G1EFV6"/>
<evidence type="ECO:0000313" key="2">
    <source>
        <dbReference type="EMBL" id="KAF0922833.1"/>
    </source>
</evidence>
<evidence type="ECO:0000256" key="1">
    <source>
        <dbReference type="SAM" id="MobiDB-lite"/>
    </source>
</evidence>